<proteinExistence type="predicted"/>
<feature type="compositionally biased region" description="Basic and acidic residues" evidence="1">
    <location>
        <begin position="41"/>
        <end position="60"/>
    </location>
</feature>
<name>A0A0E9STY0_ANGAN</name>
<sequence length="79" mass="8866">MLVMLAKLTWETAKCVRDGHCQSMNSTYQLLFFQAVPPCHRESTPERTRANREPKLKREGPPLSVSVTSAIPRPTAGLE</sequence>
<evidence type="ECO:0000313" key="2">
    <source>
        <dbReference type="EMBL" id="JAH44736.1"/>
    </source>
</evidence>
<protein>
    <submittedName>
        <fullName evidence="2">Uncharacterized protein</fullName>
    </submittedName>
</protein>
<dbReference type="EMBL" id="GBXM01063841">
    <property type="protein sequence ID" value="JAH44736.1"/>
    <property type="molecule type" value="Transcribed_RNA"/>
</dbReference>
<dbReference type="AlphaFoldDB" id="A0A0E9STY0"/>
<reference evidence="2" key="1">
    <citation type="submission" date="2014-11" db="EMBL/GenBank/DDBJ databases">
        <authorList>
            <person name="Amaro Gonzalez C."/>
        </authorList>
    </citation>
    <scope>NUCLEOTIDE SEQUENCE</scope>
</reference>
<feature type="region of interest" description="Disordered" evidence="1">
    <location>
        <begin position="41"/>
        <end position="79"/>
    </location>
</feature>
<organism evidence="2">
    <name type="scientific">Anguilla anguilla</name>
    <name type="common">European freshwater eel</name>
    <name type="synonym">Muraena anguilla</name>
    <dbReference type="NCBI Taxonomy" id="7936"/>
    <lineage>
        <taxon>Eukaryota</taxon>
        <taxon>Metazoa</taxon>
        <taxon>Chordata</taxon>
        <taxon>Craniata</taxon>
        <taxon>Vertebrata</taxon>
        <taxon>Euteleostomi</taxon>
        <taxon>Actinopterygii</taxon>
        <taxon>Neopterygii</taxon>
        <taxon>Teleostei</taxon>
        <taxon>Anguilliformes</taxon>
        <taxon>Anguillidae</taxon>
        <taxon>Anguilla</taxon>
    </lineage>
</organism>
<accession>A0A0E9STY0</accession>
<evidence type="ECO:0000256" key="1">
    <source>
        <dbReference type="SAM" id="MobiDB-lite"/>
    </source>
</evidence>
<reference evidence="2" key="2">
    <citation type="journal article" date="2015" name="Fish Shellfish Immunol.">
        <title>Early steps in the European eel (Anguilla anguilla)-Vibrio vulnificus interaction in the gills: Role of the RtxA13 toxin.</title>
        <authorList>
            <person name="Callol A."/>
            <person name="Pajuelo D."/>
            <person name="Ebbesson L."/>
            <person name="Teles M."/>
            <person name="MacKenzie S."/>
            <person name="Amaro C."/>
        </authorList>
    </citation>
    <scope>NUCLEOTIDE SEQUENCE</scope>
</reference>